<reference evidence="2 3" key="2">
    <citation type="submission" date="2020-08" db="EMBL/GenBank/DDBJ databases">
        <title>Stappia taiwanensis sp. nov., isolated from a coastal thermal spring.</title>
        <authorList>
            <person name="Kampfer P."/>
        </authorList>
    </citation>
    <scope>NUCLEOTIDE SEQUENCE [LARGE SCALE GENOMIC DNA]</scope>
    <source>
        <strain evidence="2 3">DSM 23284</strain>
    </source>
</reference>
<dbReference type="RefSeq" id="WP_181762087.1">
    <property type="nucleotide sequence ID" value="NZ_JACEON010000028.1"/>
</dbReference>
<dbReference type="EMBL" id="JACEON010000028">
    <property type="protein sequence ID" value="MBA4613889.1"/>
    <property type="molecule type" value="Genomic_DNA"/>
</dbReference>
<sequence length="72" mass="8068">REKTTHPFNDRIGRWSFVEGRKYVVSLKQTAGFHAWIDSRLTSGSVFVSENFKAAMAAVEVAGIGFNTFETI</sequence>
<dbReference type="Pfam" id="PF07791">
    <property type="entry name" value="Imm11"/>
    <property type="match status" value="1"/>
</dbReference>
<evidence type="ECO:0000313" key="2">
    <source>
        <dbReference type="EMBL" id="MBA4613889.1"/>
    </source>
</evidence>
<protein>
    <recommendedName>
        <fullName evidence="1">Immunity MXAN-0049 protein domain-containing protein</fullName>
    </recommendedName>
</protein>
<dbReference type="AlphaFoldDB" id="A0A838XRL6"/>
<reference evidence="2 3" key="1">
    <citation type="submission" date="2020-07" db="EMBL/GenBank/DDBJ databases">
        <authorList>
            <person name="Li M."/>
        </authorList>
    </citation>
    <scope>NUCLEOTIDE SEQUENCE [LARGE SCALE GENOMIC DNA]</scope>
    <source>
        <strain evidence="2 3">DSM 23284</strain>
    </source>
</reference>
<dbReference type="InterPro" id="IPR012433">
    <property type="entry name" value="Imm11"/>
</dbReference>
<keyword evidence="3" id="KW-1185">Reference proteome</keyword>
<proteinExistence type="predicted"/>
<organism evidence="2 3">
    <name type="scientific">Stappia taiwanensis</name>
    <dbReference type="NCBI Taxonomy" id="992267"/>
    <lineage>
        <taxon>Bacteria</taxon>
        <taxon>Pseudomonadati</taxon>
        <taxon>Pseudomonadota</taxon>
        <taxon>Alphaproteobacteria</taxon>
        <taxon>Hyphomicrobiales</taxon>
        <taxon>Stappiaceae</taxon>
        <taxon>Stappia</taxon>
    </lineage>
</organism>
<dbReference type="Proteomes" id="UP000559404">
    <property type="component" value="Unassembled WGS sequence"/>
</dbReference>
<comment type="caution">
    <text evidence="2">The sequence shown here is derived from an EMBL/GenBank/DDBJ whole genome shotgun (WGS) entry which is preliminary data.</text>
</comment>
<evidence type="ECO:0000259" key="1">
    <source>
        <dbReference type="Pfam" id="PF07791"/>
    </source>
</evidence>
<gene>
    <name evidence="2" type="ORF">H1W37_19705</name>
</gene>
<evidence type="ECO:0000313" key="3">
    <source>
        <dbReference type="Proteomes" id="UP000559404"/>
    </source>
</evidence>
<accession>A0A838XRL6</accession>
<feature type="domain" description="Immunity MXAN-0049 protein" evidence="1">
    <location>
        <begin position="3"/>
        <end position="70"/>
    </location>
</feature>
<name>A0A838XRL6_9HYPH</name>
<feature type="non-terminal residue" evidence="2">
    <location>
        <position position="1"/>
    </location>
</feature>